<evidence type="ECO:0000256" key="3">
    <source>
        <dbReference type="ARBA" id="ARBA00022723"/>
    </source>
</evidence>
<dbReference type="EMBL" id="CP036280">
    <property type="protein sequence ID" value="QDU71485.1"/>
    <property type="molecule type" value="Genomic_DNA"/>
</dbReference>
<name>A0A518BWY9_9BACT</name>
<gene>
    <name evidence="9" type="primary">betC_3</name>
    <name evidence="9" type="ORF">Pan265_13350</name>
</gene>
<keyword evidence="4 7" id="KW-0732">Signal</keyword>
<dbReference type="RefSeq" id="WP_145445632.1">
    <property type="nucleotide sequence ID" value="NZ_CP036280.1"/>
</dbReference>
<comment type="cofactor">
    <cofactor evidence="1">
        <name>Ca(2+)</name>
        <dbReference type="ChEBI" id="CHEBI:29108"/>
    </cofactor>
</comment>
<dbReference type="Pfam" id="PF00884">
    <property type="entry name" value="Sulfatase"/>
    <property type="match status" value="1"/>
</dbReference>
<dbReference type="KEGG" id="mcad:Pan265_13350"/>
<evidence type="ECO:0000256" key="4">
    <source>
        <dbReference type="ARBA" id="ARBA00022729"/>
    </source>
</evidence>
<protein>
    <submittedName>
        <fullName evidence="9">Choline-sulfatase</fullName>
        <ecNumber evidence="9">3.1.6.6</ecNumber>
    </submittedName>
</protein>
<dbReference type="EC" id="3.1.6.6" evidence="9"/>
<accession>A0A518BWY9</accession>
<dbReference type="AlphaFoldDB" id="A0A518BWY9"/>
<dbReference type="InterPro" id="IPR035874">
    <property type="entry name" value="IDS"/>
</dbReference>
<dbReference type="OrthoDB" id="236884at2"/>
<dbReference type="GO" id="GO:0005737">
    <property type="term" value="C:cytoplasm"/>
    <property type="evidence" value="ECO:0007669"/>
    <property type="project" value="TreeGrafter"/>
</dbReference>
<dbReference type="PANTHER" id="PTHR45953">
    <property type="entry name" value="IDURONATE 2-SULFATASE"/>
    <property type="match status" value="1"/>
</dbReference>
<evidence type="ECO:0000256" key="6">
    <source>
        <dbReference type="ARBA" id="ARBA00022837"/>
    </source>
</evidence>
<dbReference type="GO" id="GO:0046872">
    <property type="term" value="F:metal ion binding"/>
    <property type="evidence" value="ECO:0007669"/>
    <property type="project" value="UniProtKB-KW"/>
</dbReference>
<dbReference type="InterPro" id="IPR017850">
    <property type="entry name" value="Alkaline_phosphatase_core_sf"/>
</dbReference>
<reference evidence="9 10" key="1">
    <citation type="submission" date="2019-02" db="EMBL/GenBank/DDBJ databases">
        <title>Deep-cultivation of Planctomycetes and their phenomic and genomic characterization uncovers novel biology.</title>
        <authorList>
            <person name="Wiegand S."/>
            <person name="Jogler M."/>
            <person name="Boedeker C."/>
            <person name="Pinto D."/>
            <person name="Vollmers J."/>
            <person name="Rivas-Marin E."/>
            <person name="Kohn T."/>
            <person name="Peeters S.H."/>
            <person name="Heuer A."/>
            <person name="Rast P."/>
            <person name="Oberbeckmann S."/>
            <person name="Bunk B."/>
            <person name="Jeske O."/>
            <person name="Meyerdierks A."/>
            <person name="Storesund J.E."/>
            <person name="Kallscheuer N."/>
            <person name="Luecker S."/>
            <person name="Lage O.M."/>
            <person name="Pohl T."/>
            <person name="Merkel B.J."/>
            <person name="Hornburger P."/>
            <person name="Mueller R.-W."/>
            <person name="Bruemmer F."/>
            <person name="Labrenz M."/>
            <person name="Spormann A.M."/>
            <person name="Op den Camp H."/>
            <person name="Overmann J."/>
            <person name="Amann R."/>
            <person name="Jetten M.S.M."/>
            <person name="Mascher T."/>
            <person name="Medema M.H."/>
            <person name="Devos D.P."/>
            <person name="Kaster A.-K."/>
            <person name="Ovreas L."/>
            <person name="Rohde M."/>
            <person name="Galperin M.Y."/>
            <person name="Jogler C."/>
        </authorList>
    </citation>
    <scope>NUCLEOTIDE SEQUENCE [LARGE SCALE GENOMIC DNA]</scope>
    <source>
        <strain evidence="9 10">Pan265</strain>
    </source>
</reference>
<comment type="similarity">
    <text evidence="2">Belongs to the sulfatase family.</text>
</comment>
<sequence length="512" mass="56724" precursor="true">MLSAKLYPWPRTRFNLRSAVASALVSLGLSPELVAQPTTTPTSRPHVVMIAIDDLNDWAGPLGGHPQGGTATPHLNELARTSVTFTNAHCAAPSCNPSRSSLMTGLRPSTTGIYFNGKAQHMETLLPKNRNTLPKHFKRHGYHTVGVGKLFHTAQAHQPEDWDVFHRGQGEPKPPGAPLGTAAHNNFDYGVYEPGRTLDQTMDGQTASAGLRSLLEYQGDTPLFLGVGIYRPHLPWYAFAADYDRFPLTGIRLPLTPPDGPLSDLDDIPPFGRVMAVTLSNTGVQRPGDHLRGITGYDHQRITAEDEWRAAVRAYLASIAFADRMAGSVLQALRERDEHGEYVNAVNWGNTIVVVWSDHGWHLGEKTAWRKFTLWEDVTRVPMWWHVPGVTEPGTSCNAPVSLIDVFPTLIEVAALPEVQSTGIEGAQRLEGRSLHPLLADVNTPWPHVAITENGPGHTAVRGARYRYIRYADGSEELYDHELDPHEWRNRADDPTYATHRERLARQIPTLK</sequence>
<dbReference type="GO" id="GO:0047753">
    <property type="term" value="F:choline-sulfatase activity"/>
    <property type="evidence" value="ECO:0007669"/>
    <property type="project" value="UniProtKB-EC"/>
</dbReference>
<keyword evidence="3" id="KW-0479">Metal-binding</keyword>
<keyword evidence="6" id="KW-0106">Calcium</keyword>
<dbReference type="SUPFAM" id="SSF53649">
    <property type="entry name" value="Alkaline phosphatase-like"/>
    <property type="match status" value="1"/>
</dbReference>
<feature type="signal peptide" evidence="7">
    <location>
        <begin position="1"/>
        <end position="35"/>
    </location>
</feature>
<proteinExistence type="inferred from homology"/>
<feature type="domain" description="Sulfatase N-terminal" evidence="8">
    <location>
        <begin position="45"/>
        <end position="414"/>
    </location>
</feature>
<evidence type="ECO:0000256" key="5">
    <source>
        <dbReference type="ARBA" id="ARBA00022801"/>
    </source>
</evidence>
<evidence type="ECO:0000259" key="8">
    <source>
        <dbReference type="Pfam" id="PF00884"/>
    </source>
</evidence>
<dbReference type="PROSITE" id="PS00149">
    <property type="entry name" value="SULFATASE_2"/>
    <property type="match status" value="1"/>
</dbReference>
<dbReference type="CDD" id="cd16030">
    <property type="entry name" value="iduronate-2-sulfatase"/>
    <property type="match status" value="1"/>
</dbReference>
<evidence type="ECO:0000313" key="9">
    <source>
        <dbReference type="EMBL" id="QDU71485.1"/>
    </source>
</evidence>
<evidence type="ECO:0000256" key="7">
    <source>
        <dbReference type="SAM" id="SignalP"/>
    </source>
</evidence>
<dbReference type="GO" id="GO:0004423">
    <property type="term" value="F:iduronate-2-sulfatase activity"/>
    <property type="evidence" value="ECO:0007669"/>
    <property type="project" value="InterPro"/>
</dbReference>
<organism evidence="9 10">
    <name type="scientific">Mucisphaera calidilacus</name>
    <dbReference type="NCBI Taxonomy" id="2527982"/>
    <lineage>
        <taxon>Bacteria</taxon>
        <taxon>Pseudomonadati</taxon>
        <taxon>Planctomycetota</taxon>
        <taxon>Phycisphaerae</taxon>
        <taxon>Phycisphaerales</taxon>
        <taxon>Phycisphaeraceae</taxon>
        <taxon>Mucisphaera</taxon>
    </lineage>
</organism>
<evidence type="ECO:0000256" key="2">
    <source>
        <dbReference type="ARBA" id="ARBA00008779"/>
    </source>
</evidence>
<dbReference type="Gene3D" id="3.40.720.10">
    <property type="entry name" value="Alkaline Phosphatase, subunit A"/>
    <property type="match status" value="1"/>
</dbReference>
<dbReference type="InterPro" id="IPR000917">
    <property type="entry name" value="Sulfatase_N"/>
</dbReference>
<dbReference type="PANTHER" id="PTHR45953:SF1">
    <property type="entry name" value="IDURONATE 2-SULFATASE"/>
    <property type="match status" value="1"/>
</dbReference>
<dbReference type="InterPro" id="IPR024607">
    <property type="entry name" value="Sulfatase_CS"/>
</dbReference>
<evidence type="ECO:0000256" key="1">
    <source>
        <dbReference type="ARBA" id="ARBA00001913"/>
    </source>
</evidence>
<feature type="chain" id="PRO_5021721960" evidence="7">
    <location>
        <begin position="36"/>
        <end position="512"/>
    </location>
</feature>
<keyword evidence="10" id="KW-1185">Reference proteome</keyword>
<evidence type="ECO:0000313" key="10">
    <source>
        <dbReference type="Proteomes" id="UP000320386"/>
    </source>
</evidence>
<dbReference type="Proteomes" id="UP000320386">
    <property type="component" value="Chromosome"/>
</dbReference>
<keyword evidence="5 9" id="KW-0378">Hydrolase</keyword>